<proteinExistence type="predicted"/>
<dbReference type="EMBL" id="BJNQ01000015">
    <property type="protein sequence ID" value="GEC76174.1"/>
    <property type="molecule type" value="Genomic_DNA"/>
</dbReference>
<reference evidence="2 3" key="1">
    <citation type="submission" date="2019-06" db="EMBL/GenBank/DDBJ databases">
        <title>Whole genome shotgun sequence of Microbacterium liquefaciens NBRC 15037.</title>
        <authorList>
            <person name="Hosoyama A."/>
            <person name="Uohara A."/>
            <person name="Ohji S."/>
            <person name="Ichikawa N."/>
        </authorList>
    </citation>
    <scope>NUCLEOTIDE SEQUENCE [LARGE SCALE GENOMIC DNA]</scope>
    <source>
        <strain evidence="2 3">NBRC 15037</strain>
    </source>
</reference>
<organism evidence="2 3">
    <name type="scientific">Microbacterium maritypicum</name>
    <name type="common">Microbacterium liquefaciens</name>
    <dbReference type="NCBI Taxonomy" id="33918"/>
    <lineage>
        <taxon>Bacteria</taxon>
        <taxon>Bacillati</taxon>
        <taxon>Actinomycetota</taxon>
        <taxon>Actinomycetes</taxon>
        <taxon>Micrococcales</taxon>
        <taxon>Microbacteriaceae</taxon>
        <taxon>Microbacterium</taxon>
    </lineage>
</organism>
<sequence length="169" mass="17209">MTRMQRRTMRTQTLWISIVGVLAVTIYAALAAVQILVLNPLAAAPGRSLDEIHAEMSNAGESLMPGQAFFILGVGIALAVALAVVAVCTAAHPLIPAMGFLVLLMLGAGGYFIASFGAGMGLADAFGIGGGDYSPWARPLYAVSALSAVALVVVGVMAAVRPRSAPADA</sequence>
<feature type="transmembrane region" description="Helical" evidence="1">
    <location>
        <begin position="12"/>
        <end position="37"/>
    </location>
</feature>
<evidence type="ECO:0000313" key="2">
    <source>
        <dbReference type="EMBL" id="GEC76174.1"/>
    </source>
</evidence>
<gene>
    <name evidence="2" type="ORF">MLI01_23190</name>
</gene>
<evidence type="ECO:0000313" key="3">
    <source>
        <dbReference type="Proteomes" id="UP000317410"/>
    </source>
</evidence>
<accession>A0A4Y4BAS4</accession>
<keyword evidence="1" id="KW-0472">Membrane</keyword>
<dbReference type="Proteomes" id="UP000317410">
    <property type="component" value="Unassembled WGS sequence"/>
</dbReference>
<feature type="transmembrane region" description="Helical" evidence="1">
    <location>
        <begin position="68"/>
        <end position="88"/>
    </location>
</feature>
<dbReference type="AlphaFoldDB" id="A0A4Y4BAS4"/>
<name>A0A4Y4BAS4_MICMQ</name>
<feature type="transmembrane region" description="Helical" evidence="1">
    <location>
        <begin position="140"/>
        <end position="160"/>
    </location>
</feature>
<keyword evidence="1" id="KW-1133">Transmembrane helix</keyword>
<feature type="transmembrane region" description="Helical" evidence="1">
    <location>
        <begin position="100"/>
        <end position="120"/>
    </location>
</feature>
<dbReference type="RefSeq" id="WP_141387091.1">
    <property type="nucleotide sequence ID" value="NZ_BJNQ01000015.1"/>
</dbReference>
<evidence type="ECO:0000256" key="1">
    <source>
        <dbReference type="SAM" id="Phobius"/>
    </source>
</evidence>
<comment type="caution">
    <text evidence="2">The sequence shown here is derived from an EMBL/GenBank/DDBJ whole genome shotgun (WGS) entry which is preliminary data.</text>
</comment>
<keyword evidence="1" id="KW-0812">Transmembrane</keyword>
<protein>
    <submittedName>
        <fullName evidence="2">Uncharacterized protein</fullName>
    </submittedName>
</protein>